<dbReference type="InterPro" id="IPR037914">
    <property type="entry name" value="SpoVT-AbrB_sf"/>
</dbReference>
<dbReference type="InterPro" id="IPR007159">
    <property type="entry name" value="SpoVT-AbrB_dom"/>
</dbReference>
<dbReference type="SUPFAM" id="SSF89447">
    <property type="entry name" value="AbrB/MazE/MraZ-like"/>
    <property type="match status" value="1"/>
</dbReference>
<dbReference type="GO" id="GO:0005737">
    <property type="term" value="C:cytoplasm"/>
    <property type="evidence" value="ECO:0007669"/>
    <property type="project" value="UniProtKB-UniRule"/>
</dbReference>
<dbReference type="PANTHER" id="PTHR34701">
    <property type="entry name" value="TRANSCRIPTIONAL REGULATOR MRAZ"/>
    <property type="match status" value="1"/>
</dbReference>
<dbReference type="Gene3D" id="3.40.1550.20">
    <property type="entry name" value="Transcriptional regulator MraZ domain"/>
    <property type="match status" value="1"/>
</dbReference>
<feature type="domain" description="SpoVT-AbrB" evidence="8">
    <location>
        <begin position="79"/>
        <end position="122"/>
    </location>
</feature>
<dbReference type="HAMAP" id="MF_01008">
    <property type="entry name" value="MraZ"/>
    <property type="match status" value="1"/>
</dbReference>
<dbReference type="PANTHER" id="PTHR34701:SF1">
    <property type="entry name" value="TRANSCRIPTIONAL REGULATOR MRAZ"/>
    <property type="match status" value="1"/>
</dbReference>
<organism evidence="9 10">
    <name type="scientific">candidate division WWE3 bacterium CG08_land_8_20_14_0_20_43_13</name>
    <dbReference type="NCBI Taxonomy" id="1975087"/>
    <lineage>
        <taxon>Bacteria</taxon>
        <taxon>Katanobacteria</taxon>
    </lineage>
</organism>
<keyword evidence="6 7" id="KW-0804">Transcription</keyword>
<dbReference type="GO" id="GO:0009295">
    <property type="term" value="C:nucleoid"/>
    <property type="evidence" value="ECO:0007669"/>
    <property type="project" value="UniProtKB-SubCell"/>
</dbReference>
<gene>
    <name evidence="7 9" type="primary">mraZ</name>
    <name evidence="9" type="ORF">COT52_03000</name>
</gene>
<accession>A0A2H0X6M2</accession>
<dbReference type="CDD" id="cd16321">
    <property type="entry name" value="MraZ_C"/>
    <property type="match status" value="1"/>
</dbReference>
<evidence type="ECO:0000256" key="6">
    <source>
        <dbReference type="ARBA" id="ARBA00023163"/>
    </source>
</evidence>
<dbReference type="Proteomes" id="UP000231414">
    <property type="component" value="Unassembled WGS sequence"/>
</dbReference>
<dbReference type="GO" id="GO:0003700">
    <property type="term" value="F:DNA-binding transcription factor activity"/>
    <property type="evidence" value="ECO:0007669"/>
    <property type="project" value="UniProtKB-UniRule"/>
</dbReference>
<comment type="similarity">
    <text evidence="7">Belongs to the MraZ family.</text>
</comment>
<dbReference type="GO" id="GO:2000143">
    <property type="term" value="P:negative regulation of DNA-templated transcription initiation"/>
    <property type="evidence" value="ECO:0007669"/>
    <property type="project" value="TreeGrafter"/>
</dbReference>
<keyword evidence="2 7" id="KW-0963">Cytoplasm</keyword>
<sequence>MDYFTGEFSPNLTEGNRLSLPKRVRDRLGEDGVILTRGFDGCIFGYRRDAWYQKAYQQAEQPADDSRARKLKRYIFSGAADLSVDKQGRVVIPNNLLEYAEIADITSVVGVGDHFEIWNRQKWEGQLVKISEEVDKDE</sequence>
<evidence type="ECO:0000256" key="5">
    <source>
        <dbReference type="ARBA" id="ARBA00023125"/>
    </source>
</evidence>
<name>A0A2H0X6M2_UNCKA</name>
<evidence type="ECO:0000313" key="10">
    <source>
        <dbReference type="Proteomes" id="UP000231414"/>
    </source>
</evidence>
<proteinExistence type="inferred from homology"/>
<comment type="caution">
    <text evidence="9">The sequence shown here is derived from an EMBL/GenBank/DDBJ whole genome shotgun (WGS) entry which is preliminary data.</text>
</comment>
<dbReference type="InterPro" id="IPR038619">
    <property type="entry name" value="MraZ_sf"/>
</dbReference>
<dbReference type="CDD" id="cd16320">
    <property type="entry name" value="MraZ_N"/>
    <property type="match status" value="1"/>
</dbReference>
<dbReference type="GO" id="GO:0000976">
    <property type="term" value="F:transcription cis-regulatory region binding"/>
    <property type="evidence" value="ECO:0007669"/>
    <property type="project" value="TreeGrafter"/>
</dbReference>
<evidence type="ECO:0000256" key="2">
    <source>
        <dbReference type="ARBA" id="ARBA00022490"/>
    </source>
</evidence>
<dbReference type="PROSITE" id="PS51740">
    <property type="entry name" value="SPOVT_ABRB"/>
    <property type="match status" value="2"/>
</dbReference>
<comment type="subunit">
    <text evidence="7">Forms oligomers.</text>
</comment>
<protein>
    <recommendedName>
        <fullName evidence="1 7">Transcriptional regulator MraZ</fullName>
    </recommendedName>
</protein>
<evidence type="ECO:0000313" key="9">
    <source>
        <dbReference type="EMBL" id="PIS20566.1"/>
    </source>
</evidence>
<dbReference type="EMBL" id="PEYW01000045">
    <property type="protein sequence ID" value="PIS20566.1"/>
    <property type="molecule type" value="Genomic_DNA"/>
</dbReference>
<evidence type="ECO:0000256" key="1">
    <source>
        <dbReference type="ARBA" id="ARBA00013860"/>
    </source>
</evidence>
<reference evidence="10" key="1">
    <citation type="submission" date="2017-09" db="EMBL/GenBank/DDBJ databases">
        <title>Depth-based differentiation of microbial function through sediment-hosted aquifers and enrichment of novel symbionts in the deep terrestrial subsurface.</title>
        <authorList>
            <person name="Probst A.J."/>
            <person name="Ladd B."/>
            <person name="Jarett J.K."/>
            <person name="Geller-Mcgrath D.E."/>
            <person name="Sieber C.M.K."/>
            <person name="Emerson J.B."/>
            <person name="Anantharaman K."/>
            <person name="Thomas B.C."/>
            <person name="Malmstrom R."/>
            <person name="Stieglmeier M."/>
            <person name="Klingl A."/>
            <person name="Woyke T."/>
            <person name="Ryan C.M."/>
            <person name="Banfield J.F."/>
        </authorList>
    </citation>
    <scope>NUCLEOTIDE SEQUENCE [LARGE SCALE GENOMIC DNA]</scope>
</reference>
<evidence type="ECO:0000256" key="7">
    <source>
        <dbReference type="HAMAP-Rule" id="MF_01008"/>
    </source>
</evidence>
<keyword evidence="3" id="KW-0677">Repeat</keyword>
<dbReference type="InterPro" id="IPR020603">
    <property type="entry name" value="MraZ_dom"/>
</dbReference>
<evidence type="ECO:0000259" key="8">
    <source>
        <dbReference type="PROSITE" id="PS51740"/>
    </source>
</evidence>
<dbReference type="AlphaFoldDB" id="A0A2H0X6M2"/>
<keyword evidence="4 7" id="KW-0805">Transcription regulation</keyword>
<evidence type="ECO:0000256" key="4">
    <source>
        <dbReference type="ARBA" id="ARBA00023015"/>
    </source>
</evidence>
<feature type="domain" description="SpoVT-AbrB" evidence="8">
    <location>
        <begin position="7"/>
        <end position="50"/>
    </location>
</feature>
<dbReference type="InterPro" id="IPR035644">
    <property type="entry name" value="MraZ_C"/>
</dbReference>
<dbReference type="NCBIfam" id="TIGR00242">
    <property type="entry name" value="division/cell wall cluster transcriptional repressor MraZ"/>
    <property type="match status" value="1"/>
</dbReference>
<dbReference type="InterPro" id="IPR003444">
    <property type="entry name" value="MraZ"/>
</dbReference>
<evidence type="ECO:0000256" key="3">
    <source>
        <dbReference type="ARBA" id="ARBA00022737"/>
    </source>
</evidence>
<keyword evidence="5 7" id="KW-0238">DNA-binding</keyword>
<comment type="subcellular location">
    <subcellularLocation>
        <location evidence="7">Cytoplasm</location>
        <location evidence="7">Nucleoid</location>
    </subcellularLocation>
</comment>
<dbReference type="InterPro" id="IPR035642">
    <property type="entry name" value="MraZ_N"/>
</dbReference>
<dbReference type="Pfam" id="PF02381">
    <property type="entry name" value="MraZ"/>
    <property type="match status" value="2"/>
</dbReference>